<dbReference type="SUPFAM" id="SSF46785">
    <property type="entry name" value="Winged helix' DNA-binding domain"/>
    <property type="match status" value="1"/>
</dbReference>
<dbReference type="PANTHER" id="PTHR24567">
    <property type="entry name" value="CRP FAMILY TRANSCRIPTIONAL REGULATORY PROTEIN"/>
    <property type="match status" value="1"/>
</dbReference>
<evidence type="ECO:0000313" key="3">
    <source>
        <dbReference type="Proteomes" id="UP001320603"/>
    </source>
</evidence>
<dbReference type="Gene3D" id="2.60.120.10">
    <property type="entry name" value="Jelly Rolls"/>
    <property type="match status" value="1"/>
</dbReference>
<dbReference type="RefSeq" id="WP_251966760.1">
    <property type="nucleotide sequence ID" value="NZ_CP146284.1"/>
</dbReference>
<keyword evidence="3" id="KW-1185">Reference proteome</keyword>
<dbReference type="Pfam" id="PF13412">
    <property type="entry name" value="HTH_24"/>
    <property type="match status" value="1"/>
</dbReference>
<gene>
    <name evidence="2" type="ORF">NEE14_004635</name>
</gene>
<organism evidence="2 3">
    <name type="scientific">Parabacteroides absconsus</name>
    <dbReference type="NCBI Taxonomy" id="2951805"/>
    <lineage>
        <taxon>Bacteria</taxon>
        <taxon>Pseudomonadati</taxon>
        <taxon>Bacteroidota</taxon>
        <taxon>Bacteroidia</taxon>
        <taxon>Bacteroidales</taxon>
        <taxon>Tannerellaceae</taxon>
        <taxon>Parabacteroides</taxon>
    </lineage>
</organism>
<accession>A0ABZ2IN23</accession>
<dbReference type="EMBL" id="CP146284">
    <property type="protein sequence ID" value="WWV67277.1"/>
    <property type="molecule type" value="Genomic_DNA"/>
</dbReference>
<feature type="domain" description="Cyclic nucleotide-binding" evidence="1">
    <location>
        <begin position="11"/>
        <end position="134"/>
    </location>
</feature>
<dbReference type="InterPro" id="IPR018490">
    <property type="entry name" value="cNMP-bd_dom_sf"/>
</dbReference>
<name>A0ABZ2IN23_9BACT</name>
<dbReference type="InterPro" id="IPR014710">
    <property type="entry name" value="RmlC-like_jellyroll"/>
</dbReference>
<sequence length="197" mass="22186">MQLTELLKISLFKGLNETDVVEFLYGAPSNLRRYNAGDSVARQGNLCRGAYILISGRVRCSMSGDDGKEITVDEMTAPCILASAFIFATENRFPVNVEALVPCELYIIGKAHFLEFMHKHPVMLENFLRDISDRGVFLSRKVNEFALQNLKTRILAYLEKNPDIHNQREVAQRLGVTRPSLARALSELIAENKIKKG</sequence>
<dbReference type="Proteomes" id="UP001320603">
    <property type="component" value="Chromosome"/>
</dbReference>
<dbReference type="InterPro" id="IPR000595">
    <property type="entry name" value="cNMP-bd_dom"/>
</dbReference>
<evidence type="ECO:0000313" key="2">
    <source>
        <dbReference type="EMBL" id="WWV67277.1"/>
    </source>
</evidence>
<reference evidence="2 3" key="1">
    <citation type="submission" date="2024-02" db="EMBL/GenBank/DDBJ databases">
        <title>Whole genome sequencing of Parabacteroides sp. AD58.</title>
        <authorList>
            <person name="Chaplin A.V."/>
            <person name="Pikina A.P."/>
            <person name="Sokolova S.R."/>
            <person name="Korostin D.O."/>
            <person name="Efimov B.A."/>
        </authorList>
    </citation>
    <scope>NUCLEOTIDE SEQUENCE [LARGE SCALE GENOMIC DNA]</scope>
    <source>
        <strain evidence="2 3">AD58</strain>
    </source>
</reference>
<dbReference type="Pfam" id="PF00027">
    <property type="entry name" value="cNMP_binding"/>
    <property type="match status" value="1"/>
</dbReference>
<dbReference type="SUPFAM" id="SSF51206">
    <property type="entry name" value="cAMP-binding domain-like"/>
    <property type="match status" value="1"/>
</dbReference>
<dbReference type="PANTHER" id="PTHR24567:SF58">
    <property type="entry name" value="CYCLIC AMP-BINDING REGULATORY PROTEIN"/>
    <property type="match status" value="1"/>
</dbReference>
<dbReference type="PROSITE" id="PS50042">
    <property type="entry name" value="CNMP_BINDING_3"/>
    <property type="match status" value="1"/>
</dbReference>
<proteinExistence type="predicted"/>
<dbReference type="SMART" id="SM00100">
    <property type="entry name" value="cNMP"/>
    <property type="match status" value="1"/>
</dbReference>
<protein>
    <submittedName>
        <fullName evidence="2">Crp/Fnr family transcriptional regulator</fullName>
    </submittedName>
</protein>
<evidence type="ECO:0000259" key="1">
    <source>
        <dbReference type="PROSITE" id="PS50042"/>
    </source>
</evidence>
<dbReference type="InterPro" id="IPR050397">
    <property type="entry name" value="Env_Response_Regulators"/>
</dbReference>
<dbReference type="InterPro" id="IPR036390">
    <property type="entry name" value="WH_DNA-bd_sf"/>
</dbReference>
<dbReference type="CDD" id="cd00038">
    <property type="entry name" value="CAP_ED"/>
    <property type="match status" value="1"/>
</dbReference>